<proteinExistence type="predicted"/>
<reference evidence="1" key="1">
    <citation type="journal article" date="2015" name="Genome Announc.">
        <title>Draft Genome Sequence of the Polyhydroxyalkanoate-Producing Bacterium Burkholderia sacchari LMG 19450 Isolated from Brazilian Sugarcane Plantation Soil.</title>
        <authorList>
            <person name="Alexandrino P.M."/>
            <person name="Mendonca T.T."/>
            <person name="Guaman Bautista L.P."/>
            <person name="Cherix J."/>
            <person name="Lozano-Sakalauskas G.C."/>
            <person name="Fujita A."/>
            <person name="Ramos Filho E."/>
            <person name="Long P."/>
            <person name="Padilla G."/>
            <person name="Taciro M.K."/>
            <person name="Gomez J.G."/>
            <person name="Silva L.F."/>
        </authorList>
    </citation>
    <scope>NUCLEOTIDE SEQUENCE</scope>
    <source>
        <strain evidence="1">LMG 19450</strain>
    </source>
</reference>
<dbReference type="AlphaFoldDB" id="A0A8T6ZK10"/>
<evidence type="ECO:0000313" key="1">
    <source>
        <dbReference type="EMBL" id="NLP65527.1"/>
    </source>
</evidence>
<dbReference type="Pfam" id="PF06666">
    <property type="entry name" value="DUF1173"/>
    <property type="match status" value="1"/>
</dbReference>
<organism evidence="1 2">
    <name type="scientific">Paraburkholderia sacchari</name>
    <dbReference type="NCBI Taxonomy" id="159450"/>
    <lineage>
        <taxon>Bacteria</taxon>
        <taxon>Pseudomonadati</taxon>
        <taxon>Pseudomonadota</taxon>
        <taxon>Betaproteobacteria</taxon>
        <taxon>Burkholderiales</taxon>
        <taxon>Burkholderiaceae</taxon>
        <taxon>Paraburkholderia</taxon>
    </lineage>
</organism>
<dbReference type="OrthoDB" id="5572968at2"/>
<keyword evidence="2" id="KW-1185">Reference proteome</keyword>
<accession>A0A8T6ZK10</accession>
<dbReference type="EMBL" id="JTDB02000015">
    <property type="protein sequence ID" value="NLP65527.1"/>
    <property type="molecule type" value="Genomic_DNA"/>
</dbReference>
<sequence>MVYQIAGNTYGPDDQRLNQALAAVYGSDRRPLCMCRGSGIEMYVAKLGHQYIIKRMPHTGAQHATSCESYEPPAELSGLGEVMGGAIQTNLADGVTTLKFDFALSKNGSRAAPAPSGAEHDTVRTDGKKLTLRGLLHYLYDESGLTRWSPAMADKRSWWVVRKALLQAASDKVAKGAAVADLLYIPESFSLDKKDEITRRRLAIFNPLAQADGSTRKLMMVVGEVKELGDARFGKKMVLKHLPDAHFFMNEDLYKRMLKRFEHELALWGGTESSHLLVVGTFGVSGAGVASLEEASLMLVNENWLPYESVDEKMLLDALNAQKRRFVKGLRYNLPSTTPLASAVLSDTANPVAMYITSYGSSDEYRKQLHELMEESTLEAWTWDTANEMPAFPAPEARQGRK</sequence>
<reference evidence="1" key="2">
    <citation type="submission" date="2020-04" db="EMBL/GenBank/DDBJ databases">
        <authorList>
            <person name="Alexandrino P."/>
            <person name="Mendonca T."/>
            <person name="Guaman L."/>
            <person name="Cherix J."/>
            <person name="Lozano-Sakalauskas G."/>
            <person name="Fujita A."/>
            <person name="Filho E.R."/>
            <person name="Long P."/>
            <person name="Padilla G."/>
            <person name="Taciro M.K."/>
            <person name="Gomez J.G."/>
            <person name="Silva L.F."/>
            <person name="Torres M."/>
        </authorList>
    </citation>
    <scope>NUCLEOTIDE SEQUENCE</scope>
    <source>
        <strain evidence="1">LMG 19450</strain>
    </source>
</reference>
<name>A0A8T6ZK10_9BURK</name>
<gene>
    <name evidence="1" type="ORF">NH14_031200</name>
</gene>
<comment type="caution">
    <text evidence="1">The sequence shown here is derived from an EMBL/GenBank/DDBJ whole genome shotgun (WGS) entry which is preliminary data.</text>
</comment>
<dbReference type="InterPro" id="IPR009553">
    <property type="entry name" value="DUF1173"/>
</dbReference>
<protein>
    <submittedName>
        <fullName evidence="1">DUF1173 domain-containing protein</fullName>
    </submittedName>
</protein>
<evidence type="ECO:0000313" key="2">
    <source>
        <dbReference type="Proteomes" id="UP000030460"/>
    </source>
</evidence>
<dbReference type="Proteomes" id="UP000030460">
    <property type="component" value="Unassembled WGS sequence"/>
</dbReference>